<proteinExistence type="predicted"/>
<reference evidence="1 2" key="1">
    <citation type="submission" date="2020-08" db="EMBL/GenBank/DDBJ databases">
        <title>Genomic Encyclopedia of Type Strains, Phase III (KMG-III): the genomes of soil and plant-associated and newly described type strains.</title>
        <authorList>
            <person name="Whitman W."/>
        </authorList>
    </citation>
    <scope>NUCLEOTIDE SEQUENCE [LARGE SCALE GENOMIC DNA]</scope>
    <source>
        <strain evidence="1 2">CECT 3146</strain>
    </source>
</reference>
<name>A0A7W8AY64_STRST</name>
<dbReference type="AlphaFoldDB" id="A0A7W8AY64"/>
<dbReference type="OrthoDB" id="650920at2"/>
<evidence type="ECO:0000313" key="2">
    <source>
        <dbReference type="Proteomes" id="UP000549009"/>
    </source>
</evidence>
<dbReference type="EMBL" id="JACHJD010000007">
    <property type="protein sequence ID" value="MBB5105650.1"/>
    <property type="molecule type" value="Genomic_DNA"/>
</dbReference>
<dbReference type="RefSeq" id="WP_150514475.1">
    <property type="nucleotide sequence ID" value="NZ_BMSQ01000006.1"/>
</dbReference>
<gene>
    <name evidence="1" type="ORF">FHS40_004745</name>
</gene>
<dbReference type="Proteomes" id="UP000549009">
    <property type="component" value="Unassembled WGS sequence"/>
</dbReference>
<keyword evidence="2" id="KW-1185">Reference proteome</keyword>
<sequence length="258" mass="28526">MTSSDIEVERKQKVTDSLQFIDGLELDLPEMNYFPAGVALQAEEESAAVVAGSVVAFTDGLNGQQKSDVLNSTLLAQLAANKKFDREKDTDKWYGFYRSVLEQVGWVVPSFSFAKLSVAGSRFTVDRAVIALLQAIATGSELTVAKAAIAALKALPDRDRRVVLFESSSHSEKLGNFQISACGVSARDTVVMKIGAFHFTTSERVTRVLFFSFPRSSTTMFQSRQTMTLNEDVYEQVREAIIRKLGDKADKFIDELEI</sequence>
<accession>A0A7W8AY64</accession>
<comment type="caution">
    <text evidence="1">The sequence shown here is derived from an EMBL/GenBank/DDBJ whole genome shotgun (WGS) entry which is preliminary data.</text>
</comment>
<evidence type="ECO:0000313" key="1">
    <source>
        <dbReference type="EMBL" id="MBB5105650.1"/>
    </source>
</evidence>
<organism evidence="1 2">
    <name type="scientific">Streptomyces spectabilis</name>
    <dbReference type="NCBI Taxonomy" id="68270"/>
    <lineage>
        <taxon>Bacteria</taxon>
        <taxon>Bacillati</taxon>
        <taxon>Actinomycetota</taxon>
        <taxon>Actinomycetes</taxon>
        <taxon>Kitasatosporales</taxon>
        <taxon>Streptomycetaceae</taxon>
        <taxon>Streptomyces</taxon>
    </lineage>
</organism>
<protein>
    <submittedName>
        <fullName evidence="1">Uncharacterized protein</fullName>
    </submittedName>
</protein>